<proteinExistence type="predicted"/>
<dbReference type="PRINTS" id="PR00469">
    <property type="entry name" value="PNDRDTASEII"/>
</dbReference>
<gene>
    <name evidence="5" type="ORF">LY79DRAFT_593154</name>
</gene>
<dbReference type="GeneID" id="85445758"/>
<reference evidence="5" key="1">
    <citation type="submission" date="2021-06" db="EMBL/GenBank/DDBJ databases">
        <title>Comparative genomics, transcriptomics and evolutionary studies reveal genomic signatures of adaptation to plant cell wall in hemibiotrophic fungi.</title>
        <authorList>
            <consortium name="DOE Joint Genome Institute"/>
            <person name="Baroncelli R."/>
            <person name="Diaz J.F."/>
            <person name="Benocci T."/>
            <person name="Peng M."/>
            <person name="Battaglia E."/>
            <person name="Haridas S."/>
            <person name="Andreopoulos W."/>
            <person name="Labutti K."/>
            <person name="Pangilinan J."/>
            <person name="Floch G.L."/>
            <person name="Makela M.R."/>
            <person name="Henrissat B."/>
            <person name="Grigoriev I.V."/>
            <person name="Crouch J.A."/>
            <person name="De Vries R.P."/>
            <person name="Sukno S.A."/>
            <person name="Thon M.R."/>
        </authorList>
    </citation>
    <scope>NUCLEOTIDE SEQUENCE</scope>
    <source>
        <strain evidence="5">CBS 125086</strain>
    </source>
</reference>
<evidence type="ECO:0000313" key="6">
    <source>
        <dbReference type="Proteomes" id="UP001230504"/>
    </source>
</evidence>
<dbReference type="Pfam" id="PF00248">
    <property type="entry name" value="Aldo_ket_red"/>
    <property type="match status" value="1"/>
</dbReference>
<dbReference type="InterPro" id="IPR032710">
    <property type="entry name" value="NTF2-like_dom_sf"/>
</dbReference>
<evidence type="ECO:0000259" key="4">
    <source>
        <dbReference type="Pfam" id="PF00248"/>
    </source>
</evidence>
<dbReference type="PANTHER" id="PTHR43147">
    <property type="entry name" value="PROTEIN TAS"/>
    <property type="match status" value="1"/>
</dbReference>
<dbReference type="GO" id="GO:0050661">
    <property type="term" value="F:NADP binding"/>
    <property type="evidence" value="ECO:0007669"/>
    <property type="project" value="InterPro"/>
</dbReference>
<keyword evidence="3" id="KW-0560">Oxidoreductase</keyword>
<dbReference type="Gene3D" id="3.20.20.100">
    <property type="entry name" value="NADP-dependent oxidoreductase domain"/>
    <property type="match status" value="1"/>
</dbReference>
<dbReference type="InterPro" id="IPR035959">
    <property type="entry name" value="RutC-like_sf"/>
</dbReference>
<dbReference type="RefSeq" id="XP_060410078.1">
    <property type="nucleotide sequence ID" value="XM_060561518.1"/>
</dbReference>
<accession>A0AAD8PRS2</accession>
<dbReference type="Proteomes" id="UP001230504">
    <property type="component" value="Unassembled WGS sequence"/>
</dbReference>
<comment type="caution">
    <text evidence="5">The sequence shown here is derived from an EMBL/GenBank/DDBJ whole genome shotgun (WGS) entry which is preliminary data.</text>
</comment>
<dbReference type="Gene3D" id="3.10.450.50">
    <property type="match status" value="1"/>
</dbReference>
<dbReference type="Gene3D" id="3.50.50.60">
    <property type="entry name" value="FAD/NAD(P)-binding domain"/>
    <property type="match status" value="1"/>
</dbReference>
<dbReference type="InterPro" id="IPR036188">
    <property type="entry name" value="FAD/NAD-bd_sf"/>
</dbReference>
<dbReference type="GO" id="GO:0050660">
    <property type="term" value="F:flavin adenine dinucleotide binding"/>
    <property type="evidence" value="ECO:0007669"/>
    <property type="project" value="InterPro"/>
</dbReference>
<keyword evidence="2" id="KW-0274">FAD</keyword>
<feature type="domain" description="NADP-dependent oxidoreductase" evidence="4">
    <location>
        <begin position="513"/>
        <end position="810"/>
    </location>
</feature>
<dbReference type="InterPro" id="IPR020946">
    <property type="entry name" value="Flavin_mOase-like"/>
</dbReference>
<dbReference type="Gene3D" id="3.30.1330.40">
    <property type="entry name" value="RutC-like"/>
    <property type="match status" value="1"/>
</dbReference>
<dbReference type="AlphaFoldDB" id="A0AAD8PRS2"/>
<dbReference type="SUPFAM" id="SSF51905">
    <property type="entry name" value="FAD/NAD(P)-binding domain"/>
    <property type="match status" value="2"/>
</dbReference>
<dbReference type="Pfam" id="PF01042">
    <property type="entry name" value="Ribonuc_L-PSP"/>
    <property type="match status" value="1"/>
</dbReference>
<evidence type="ECO:0000313" key="5">
    <source>
        <dbReference type="EMBL" id="KAK1574580.1"/>
    </source>
</evidence>
<dbReference type="Pfam" id="PF00743">
    <property type="entry name" value="FMO-like"/>
    <property type="match status" value="1"/>
</dbReference>
<dbReference type="EMBL" id="JAHLJV010000073">
    <property type="protein sequence ID" value="KAK1574580.1"/>
    <property type="molecule type" value="Genomic_DNA"/>
</dbReference>
<evidence type="ECO:0000256" key="1">
    <source>
        <dbReference type="ARBA" id="ARBA00022630"/>
    </source>
</evidence>
<dbReference type="CDD" id="cd19101">
    <property type="entry name" value="AKR_unchar"/>
    <property type="match status" value="1"/>
</dbReference>
<name>A0AAD8PRS2_9PEZI</name>
<sequence length="1002" mass="107202">MTVKPARGDRVRVPVRDLPSWIPSVPPFDSEETLDAAAVAADFLARLAAAVRDGDWDAFGALFADRCFWRDNLTLTFDKRTLHTRAAVVDAWRALAPRRRPSGLSADKDGRRMTMDAAWLEARPFGPLPRTSPSIIGADQRGRPEAQGLPRVEDGKVLDAVVVGGSCNGIANAIRLDAAGVEVAVFDTEARAGGNWSTKRYEGVVLHHPAFMIQLPLFPVPEGEGYPNYLTGQDLTRYYSSAVERLRLPFFGGVEVVGNAWDEGAGLWTVTVKDVATGAVARLRARNVVVSTGLVVSDQNSRMPALAGREAFAGPVQHTAAYRNPEAYRGRRVVVVGSGNSAHDVAATLARDGGVASRSPTVLLDFDGVAPLLARRYGGQTPIDTADFLEGALPLGLVLDGRIKVARGEARGFVERGLVVVDRQTGQERVVEADGVVLATGYEVMDLPRRYKEKGFVDADTADRLVNVNQNGVDAEGEQPGLTTFSGPTTMASTLPPKVERTTIAGSIEIPRMLHGLWQLAGGHDQDVDVAAAAEAMGPLIDVGLDGFDMADHYGPAELVVGRHNRTCSGRPITAFTKWCPPESGDRSFATAEAAVDLALRRMAQERVALMQYHVWDYSDDTYLCNLAHLGALQRQGKISHVGVTNVDAAHLELLLDSGYAIATNQVSCSVVDRRLVRGRMAGVCARRGVGVLAYGTLLGGFLSEKWVGAPEPTSVEGLNWSLRKYLRFIRAAGGWAAFQGVLKAVAAVAQKHGVRVAAVAMRWVLDIPVVKAVIVGARLSEESGKHTAGNLAVFGLSLDDEDRTAIAKAQEALADIPGDCGDEYRRAPFLTAAGDLSDHVKGGDGGRRRREVEEAVAAGGRVEYRTGSKWEPVAGYSRAVRVGSVIRVSGTTANPPAELMEQLAAVGGASARSQTVAVLDVIERAIRRLGGSMSDVVRTRVMIRREEDVAEVSEAHGWVFQCHGVRPANTLTTAGLIGDEMLVEIEAEAVVGSSESVLVVE</sequence>
<evidence type="ECO:0000256" key="3">
    <source>
        <dbReference type="ARBA" id="ARBA00023002"/>
    </source>
</evidence>
<dbReference type="SUPFAM" id="SSF55298">
    <property type="entry name" value="YjgF-like"/>
    <property type="match status" value="1"/>
</dbReference>
<dbReference type="InterPro" id="IPR023210">
    <property type="entry name" value="NADP_OxRdtase_dom"/>
</dbReference>
<evidence type="ECO:0000256" key="2">
    <source>
        <dbReference type="ARBA" id="ARBA00022827"/>
    </source>
</evidence>
<dbReference type="InterPro" id="IPR036812">
    <property type="entry name" value="NAD(P)_OxRdtase_dom_sf"/>
</dbReference>
<dbReference type="SUPFAM" id="SSF51430">
    <property type="entry name" value="NAD(P)-linked oxidoreductase"/>
    <property type="match status" value="1"/>
</dbReference>
<dbReference type="PANTHER" id="PTHR43147:SF2">
    <property type="entry name" value="NADP-DEPENDENT OXIDOREDUCTASE DOMAIN-CONTAINING PROTEIN"/>
    <property type="match status" value="1"/>
</dbReference>
<keyword evidence="6" id="KW-1185">Reference proteome</keyword>
<dbReference type="GO" id="GO:0004499">
    <property type="term" value="F:N,N-dimethylaniline monooxygenase activity"/>
    <property type="evidence" value="ECO:0007669"/>
    <property type="project" value="InterPro"/>
</dbReference>
<keyword evidence="1" id="KW-0285">Flavoprotein</keyword>
<protein>
    <submittedName>
        <fullName evidence="5">Endoribonuclease L-PSP</fullName>
    </submittedName>
</protein>
<dbReference type="InterPro" id="IPR006175">
    <property type="entry name" value="YjgF/YER057c/UK114"/>
</dbReference>
<dbReference type="SUPFAM" id="SSF54427">
    <property type="entry name" value="NTF2-like"/>
    <property type="match status" value="1"/>
</dbReference>
<organism evidence="5 6">
    <name type="scientific">Colletotrichum navitas</name>
    <dbReference type="NCBI Taxonomy" id="681940"/>
    <lineage>
        <taxon>Eukaryota</taxon>
        <taxon>Fungi</taxon>
        <taxon>Dikarya</taxon>
        <taxon>Ascomycota</taxon>
        <taxon>Pezizomycotina</taxon>
        <taxon>Sordariomycetes</taxon>
        <taxon>Hypocreomycetidae</taxon>
        <taxon>Glomerellales</taxon>
        <taxon>Glomerellaceae</taxon>
        <taxon>Colletotrichum</taxon>
        <taxon>Colletotrichum graminicola species complex</taxon>
    </lineage>
</organism>